<accession>A0AAD9QW16</accession>
<dbReference type="PANTHER" id="PTHR46564">
    <property type="entry name" value="TRANSPOSASE"/>
    <property type="match status" value="1"/>
</dbReference>
<dbReference type="Proteomes" id="UP001249851">
    <property type="component" value="Unassembled WGS sequence"/>
</dbReference>
<protein>
    <recommendedName>
        <fullName evidence="1">Tc1-like transposase DDE domain-containing protein</fullName>
    </recommendedName>
</protein>
<dbReference type="AlphaFoldDB" id="A0AAD9QW16"/>
<reference evidence="2" key="2">
    <citation type="journal article" date="2023" name="Science">
        <title>Genomic signatures of disease resistance in endangered staghorn corals.</title>
        <authorList>
            <person name="Vollmer S.V."/>
            <person name="Selwyn J.D."/>
            <person name="Despard B.A."/>
            <person name="Roesel C.L."/>
        </authorList>
    </citation>
    <scope>NUCLEOTIDE SEQUENCE</scope>
    <source>
        <strain evidence="2">K2</strain>
    </source>
</reference>
<gene>
    <name evidence="2" type="ORF">P5673_006516</name>
</gene>
<comment type="caution">
    <text evidence="2">The sequence shown here is derived from an EMBL/GenBank/DDBJ whole genome shotgun (WGS) entry which is preliminary data.</text>
</comment>
<dbReference type="InterPro" id="IPR009057">
    <property type="entry name" value="Homeodomain-like_sf"/>
</dbReference>
<feature type="domain" description="Tc1-like transposase DDE" evidence="1">
    <location>
        <begin position="119"/>
        <end position="248"/>
    </location>
</feature>
<dbReference type="InterPro" id="IPR038717">
    <property type="entry name" value="Tc1-like_DDE_dom"/>
</dbReference>
<keyword evidence="3" id="KW-1185">Reference proteome</keyword>
<evidence type="ECO:0000313" key="2">
    <source>
        <dbReference type="EMBL" id="KAK2568582.1"/>
    </source>
</evidence>
<dbReference type="SUPFAM" id="SSF46689">
    <property type="entry name" value="Homeodomain-like"/>
    <property type="match status" value="1"/>
</dbReference>
<evidence type="ECO:0000313" key="3">
    <source>
        <dbReference type="Proteomes" id="UP001249851"/>
    </source>
</evidence>
<dbReference type="EMBL" id="JARQWQ010000011">
    <property type="protein sequence ID" value="KAK2568582.1"/>
    <property type="molecule type" value="Genomic_DNA"/>
</dbReference>
<name>A0AAD9QW16_ACRCE</name>
<proteinExistence type="predicted"/>
<organism evidence="2 3">
    <name type="scientific">Acropora cervicornis</name>
    <name type="common">Staghorn coral</name>
    <dbReference type="NCBI Taxonomy" id="6130"/>
    <lineage>
        <taxon>Eukaryota</taxon>
        <taxon>Metazoa</taxon>
        <taxon>Cnidaria</taxon>
        <taxon>Anthozoa</taxon>
        <taxon>Hexacorallia</taxon>
        <taxon>Scleractinia</taxon>
        <taxon>Astrocoeniina</taxon>
        <taxon>Acroporidae</taxon>
        <taxon>Acropora</taxon>
    </lineage>
</organism>
<dbReference type="Gene3D" id="3.30.420.10">
    <property type="entry name" value="Ribonuclease H-like superfamily/Ribonuclease H"/>
    <property type="match status" value="1"/>
</dbReference>
<reference evidence="2" key="1">
    <citation type="journal article" date="2023" name="G3 (Bethesda)">
        <title>Whole genome assembly and annotation of the endangered Caribbean coral Acropora cervicornis.</title>
        <authorList>
            <person name="Selwyn J.D."/>
            <person name="Vollmer S.V."/>
        </authorList>
    </citation>
    <scope>NUCLEOTIDE SEQUENCE</scope>
    <source>
        <strain evidence="2">K2</strain>
    </source>
</reference>
<dbReference type="InterPro" id="IPR036397">
    <property type="entry name" value="RNaseH_sf"/>
</dbReference>
<dbReference type="PANTHER" id="PTHR46564:SF1">
    <property type="entry name" value="TRANSPOSASE"/>
    <property type="match status" value="1"/>
</dbReference>
<dbReference type="GO" id="GO:0003676">
    <property type="term" value="F:nucleic acid binding"/>
    <property type="evidence" value="ECO:0007669"/>
    <property type="project" value="InterPro"/>
</dbReference>
<sequence length="285" mass="32641">MPRPYSNDLRWRAIWMVELLGYSVDEVAATLFMSPRTIERYISKCLNTGDVNSEKLGRPFNSFAMHAHVEFVIMEAIFEQPDTTLAEIAYNVFEQTGSENAVSSILRYLKRNSFTRKKDKRLSRSYGYSPVGTRATVKRQAQNWGPRITAIPIICMEGMVEVGIYQGNVDGARFEDFVDQKLCPNLPPFNGVNPRSVVIMDNAAVHHTLAVVDRIHATGAMVVLLPPYSPDFMPCEELFAQTKNWIREKDVAWQFCMDPQSMVEEAFLQVTDEQIRNYIRHAEYL</sequence>
<evidence type="ECO:0000259" key="1">
    <source>
        <dbReference type="Pfam" id="PF13358"/>
    </source>
</evidence>
<dbReference type="Pfam" id="PF13358">
    <property type="entry name" value="DDE_3"/>
    <property type="match status" value="1"/>
</dbReference>